<keyword evidence="3" id="KW-0378">Hydrolase</keyword>
<dbReference type="InterPro" id="IPR027475">
    <property type="entry name" value="Asparaginase/glutaminase_AS2"/>
</dbReference>
<dbReference type="STRING" id="1169540.A0A0G4GD60"/>
<dbReference type="AlphaFoldDB" id="A0A0G4GD60"/>
<dbReference type="InterPro" id="IPR027473">
    <property type="entry name" value="L-asparaginase_C"/>
</dbReference>
<dbReference type="NCBIfam" id="TIGR00520">
    <property type="entry name" value="asnASE_II"/>
    <property type="match status" value="1"/>
</dbReference>
<feature type="active site" evidence="7">
    <location>
        <position position="60"/>
    </location>
</feature>
<evidence type="ECO:0000256" key="1">
    <source>
        <dbReference type="ARBA" id="ARBA00010518"/>
    </source>
</evidence>
<dbReference type="FunFam" id="3.40.50.1170:FF:000001">
    <property type="entry name" value="L-asparaginase 2"/>
    <property type="match status" value="1"/>
</dbReference>
<dbReference type="Proteomes" id="UP000041254">
    <property type="component" value="Unassembled WGS sequence"/>
</dbReference>
<dbReference type="InParanoid" id="A0A0G4GD60"/>
<dbReference type="InterPro" id="IPR037152">
    <property type="entry name" value="L-asparaginase_N_sf"/>
</dbReference>
<dbReference type="SMART" id="SM00870">
    <property type="entry name" value="Asparaginase"/>
    <property type="match status" value="1"/>
</dbReference>
<dbReference type="PRINTS" id="PR00139">
    <property type="entry name" value="ASNGLNASE"/>
</dbReference>
<evidence type="ECO:0000256" key="10">
    <source>
        <dbReference type="SAM" id="SignalP"/>
    </source>
</evidence>
<dbReference type="InterPro" id="IPR036152">
    <property type="entry name" value="Asp/glu_Ase-like_sf"/>
</dbReference>
<dbReference type="GO" id="GO:0006530">
    <property type="term" value="P:L-asparagine catabolic process"/>
    <property type="evidence" value="ECO:0007669"/>
    <property type="project" value="UniProtKB-ARBA"/>
</dbReference>
<dbReference type="PANTHER" id="PTHR11707">
    <property type="entry name" value="L-ASPARAGINASE"/>
    <property type="match status" value="1"/>
</dbReference>
<sequence length="385" mass="40217">MRVALPCICLSLCALFSPGGCGASPTDLAGTAGQGLHRKRSLQVESDEKPTVVVIATGGTIAGGGSGATDQFYTSGVATVDALIAAVPQALELVNVEGVQATQLGSQWINDTSMLIIYEAVKAAVDRENVTGVVITHGTDTLEETAYTLNLAVNTRKPIVVVGSMRSPTQLGADGELNFYNAIAVASSPEAVGRGVLVVLNDQIHSGREATKSNTVTAQTFESPMNSFIGTVFFGNIHFFHDAGSSVYKHTNASDLAGVLDGKTADELPLVVILYAHQNVKGFLVDAAVENGAKGIVVAGVGNGNMSKEMEAALLEASKAGVVIVRATRTGSGAVNRPGEDAIDETLDSVAAETLSMPQDARILLKLALILTDDREQIQEWFNEY</sequence>
<feature type="binding site" evidence="6">
    <location>
        <begin position="139"/>
        <end position="140"/>
    </location>
    <ligand>
        <name>substrate</name>
    </ligand>
</feature>
<evidence type="ECO:0000313" key="14">
    <source>
        <dbReference type="Proteomes" id="UP000041254"/>
    </source>
</evidence>
<evidence type="ECO:0000259" key="12">
    <source>
        <dbReference type="Pfam" id="PF17763"/>
    </source>
</evidence>
<evidence type="ECO:0000256" key="9">
    <source>
        <dbReference type="RuleBase" id="RU004456"/>
    </source>
</evidence>
<dbReference type="Pfam" id="PF17763">
    <property type="entry name" value="Asparaginase_C"/>
    <property type="match status" value="1"/>
</dbReference>
<evidence type="ECO:0000256" key="2">
    <source>
        <dbReference type="ARBA" id="ARBA00012920"/>
    </source>
</evidence>
<feature type="domain" description="L-asparaginase N-terminal" evidence="11">
    <location>
        <begin position="52"/>
        <end position="241"/>
    </location>
</feature>
<evidence type="ECO:0000256" key="3">
    <source>
        <dbReference type="ARBA" id="ARBA00022801"/>
    </source>
</evidence>
<protein>
    <recommendedName>
        <fullName evidence="2">asparaginase</fullName>
        <ecNumber evidence="2">3.5.1.1</ecNumber>
    </recommendedName>
</protein>
<evidence type="ECO:0000256" key="8">
    <source>
        <dbReference type="PROSITE-ProRule" id="PRU10100"/>
    </source>
</evidence>
<keyword evidence="14" id="KW-1185">Reference proteome</keyword>
<dbReference type="PROSITE" id="PS00144">
    <property type="entry name" value="ASN_GLN_ASE_1"/>
    <property type="match status" value="1"/>
</dbReference>
<feature type="signal peptide" evidence="10">
    <location>
        <begin position="1"/>
        <end position="23"/>
    </location>
</feature>
<dbReference type="CDD" id="cd08964">
    <property type="entry name" value="L-asparaginase_II"/>
    <property type="match status" value="1"/>
</dbReference>
<dbReference type="EMBL" id="CDMY01000632">
    <property type="protein sequence ID" value="CEM27198.1"/>
    <property type="molecule type" value="Genomic_DNA"/>
</dbReference>
<dbReference type="OMA" id="RYYMQPL"/>
<dbReference type="InterPro" id="IPR004550">
    <property type="entry name" value="AsnASE_II"/>
</dbReference>
<dbReference type="Gene3D" id="3.40.50.40">
    <property type="match status" value="1"/>
</dbReference>
<accession>A0A0G4GD60</accession>
<dbReference type="OrthoDB" id="542841at2759"/>
<dbReference type="Pfam" id="PF00710">
    <property type="entry name" value="Asparaginase"/>
    <property type="match status" value="1"/>
</dbReference>
<feature type="chain" id="PRO_5005189844" description="asparaginase" evidence="10">
    <location>
        <begin position="24"/>
        <end position="385"/>
    </location>
</feature>
<dbReference type="PROSITE" id="PS00917">
    <property type="entry name" value="ASN_GLN_ASE_2"/>
    <property type="match status" value="1"/>
</dbReference>
<dbReference type="PIRSF" id="PIRSF500176">
    <property type="entry name" value="L_ASNase"/>
    <property type="match status" value="1"/>
</dbReference>
<evidence type="ECO:0000256" key="6">
    <source>
        <dbReference type="PIRSR" id="PIRSR001220-2"/>
    </source>
</evidence>
<dbReference type="VEuPathDB" id="CryptoDB:Vbra_9887"/>
<keyword evidence="10" id="KW-0732">Signal</keyword>
<dbReference type="PANTHER" id="PTHR11707:SF28">
    <property type="entry name" value="60 KDA LYSOPHOSPHOLIPASE"/>
    <property type="match status" value="1"/>
</dbReference>
<evidence type="ECO:0000256" key="7">
    <source>
        <dbReference type="PROSITE-ProRule" id="PRU10099"/>
    </source>
</evidence>
<proteinExistence type="inferred from homology"/>
<dbReference type="PIRSF" id="PIRSF001220">
    <property type="entry name" value="L-ASNase_gatD"/>
    <property type="match status" value="1"/>
</dbReference>
<evidence type="ECO:0000259" key="11">
    <source>
        <dbReference type="Pfam" id="PF00710"/>
    </source>
</evidence>
<dbReference type="InterPro" id="IPR006034">
    <property type="entry name" value="Asparaginase/glutaminase-like"/>
</dbReference>
<comment type="similarity">
    <text evidence="1 9">Belongs to the asparaginase 1 family.</text>
</comment>
<dbReference type="SUPFAM" id="SSF53774">
    <property type="entry name" value="Glutaminase/Asparaginase"/>
    <property type="match status" value="1"/>
</dbReference>
<feature type="domain" description="Asparaginase/glutaminase C-terminal" evidence="12">
    <location>
        <begin position="271"/>
        <end position="382"/>
    </location>
</feature>
<dbReference type="InterPro" id="IPR040919">
    <property type="entry name" value="Asparaginase_C"/>
</dbReference>
<organism evidence="13 14">
    <name type="scientific">Vitrella brassicaformis (strain CCMP3155)</name>
    <dbReference type="NCBI Taxonomy" id="1169540"/>
    <lineage>
        <taxon>Eukaryota</taxon>
        <taxon>Sar</taxon>
        <taxon>Alveolata</taxon>
        <taxon>Colpodellida</taxon>
        <taxon>Vitrellaceae</taxon>
        <taxon>Vitrella</taxon>
    </lineage>
</organism>
<evidence type="ECO:0000256" key="4">
    <source>
        <dbReference type="ARBA" id="ARBA00049366"/>
    </source>
</evidence>
<reference evidence="13 14" key="1">
    <citation type="submission" date="2014-11" db="EMBL/GenBank/DDBJ databases">
        <authorList>
            <person name="Zhu J."/>
            <person name="Qi W."/>
            <person name="Song R."/>
        </authorList>
    </citation>
    <scope>NUCLEOTIDE SEQUENCE [LARGE SCALE GENOMIC DNA]</scope>
</reference>
<feature type="active site" evidence="8">
    <location>
        <position position="139"/>
    </location>
</feature>
<dbReference type="EC" id="3.5.1.1" evidence="2"/>
<dbReference type="InterPro" id="IPR027474">
    <property type="entry name" value="L-asparaginase_N"/>
</dbReference>
<comment type="catalytic activity">
    <reaction evidence="4">
        <text>L-asparagine + H2O = L-aspartate + NH4(+)</text>
        <dbReference type="Rhea" id="RHEA:21016"/>
        <dbReference type="ChEBI" id="CHEBI:15377"/>
        <dbReference type="ChEBI" id="CHEBI:28938"/>
        <dbReference type="ChEBI" id="CHEBI:29991"/>
        <dbReference type="ChEBI" id="CHEBI:58048"/>
        <dbReference type="EC" id="3.5.1.1"/>
    </reaction>
</comment>
<evidence type="ECO:0000313" key="13">
    <source>
        <dbReference type="EMBL" id="CEM27198.1"/>
    </source>
</evidence>
<feature type="active site" description="O-isoaspartyl threonine intermediate" evidence="5">
    <location>
        <position position="60"/>
    </location>
</feature>
<dbReference type="PROSITE" id="PS51732">
    <property type="entry name" value="ASN_GLN_ASE_3"/>
    <property type="match status" value="1"/>
</dbReference>
<dbReference type="GO" id="GO:0004067">
    <property type="term" value="F:asparaginase activity"/>
    <property type="evidence" value="ECO:0007669"/>
    <property type="project" value="UniProtKB-UniRule"/>
</dbReference>
<dbReference type="Gene3D" id="3.40.50.1170">
    <property type="entry name" value="L-asparaginase, N-terminal domain"/>
    <property type="match status" value="1"/>
</dbReference>
<evidence type="ECO:0000256" key="5">
    <source>
        <dbReference type="PIRSR" id="PIRSR001220-1"/>
    </source>
</evidence>
<gene>
    <name evidence="13" type="ORF">Vbra_9887</name>
</gene>
<feature type="binding site" evidence="6">
    <location>
        <position position="106"/>
    </location>
    <ligand>
        <name>substrate</name>
    </ligand>
</feature>
<dbReference type="InterPro" id="IPR020827">
    <property type="entry name" value="Asparaginase/glutaminase_AS1"/>
</dbReference>
<name>A0A0G4GD60_VITBC</name>